<feature type="signal peptide" evidence="3">
    <location>
        <begin position="1"/>
        <end position="17"/>
    </location>
</feature>
<dbReference type="VEuPathDB" id="TriTrypDB:ECC02_003878"/>
<dbReference type="SUPFAM" id="SSF101238">
    <property type="entry name" value="XPC-binding domain"/>
    <property type="match status" value="1"/>
</dbReference>
<protein>
    <recommendedName>
        <fullName evidence="4">XPC-binding domain-containing protein</fullName>
    </recommendedName>
</protein>
<keyword evidence="2" id="KW-0472">Membrane</keyword>
<feature type="chain" id="PRO_5029654916" description="XPC-binding domain-containing protein" evidence="3">
    <location>
        <begin position="18"/>
        <end position="1296"/>
    </location>
</feature>
<evidence type="ECO:0000256" key="1">
    <source>
        <dbReference type="SAM" id="MobiDB-lite"/>
    </source>
</evidence>
<feature type="region of interest" description="Disordered" evidence="1">
    <location>
        <begin position="310"/>
        <end position="332"/>
    </location>
</feature>
<organism evidence="5 6">
    <name type="scientific">Trypanosoma cruzi</name>
    <dbReference type="NCBI Taxonomy" id="5693"/>
    <lineage>
        <taxon>Eukaryota</taxon>
        <taxon>Discoba</taxon>
        <taxon>Euglenozoa</taxon>
        <taxon>Kinetoplastea</taxon>
        <taxon>Metakinetoplastina</taxon>
        <taxon>Trypanosomatida</taxon>
        <taxon>Trypanosomatidae</taxon>
        <taxon>Trypanosoma</taxon>
        <taxon>Schizotrypanum</taxon>
    </lineage>
</organism>
<gene>
    <name evidence="5" type="ORF">ECC02_003878</name>
</gene>
<keyword evidence="2" id="KW-1133">Transmembrane helix</keyword>
<evidence type="ECO:0000256" key="3">
    <source>
        <dbReference type="SAM" id="SignalP"/>
    </source>
</evidence>
<reference evidence="5 6" key="1">
    <citation type="journal article" date="2019" name="Genome Biol. Evol.">
        <title>Nanopore Sequencing Significantly Improves Genome Assembly of the Protozoan Parasite Trypanosoma cruzi.</title>
        <authorList>
            <person name="Diaz-Viraque F."/>
            <person name="Pita S."/>
            <person name="Greif G."/>
            <person name="de Souza R.C.M."/>
            <person name="Iraola G."/>
            <person name="Robello C."/>
        </authorList>
    </citation>
    <scope>NUCLEOTIDE SEQUENCE [LARGE SCALE GENOMIC DNA]</scope>
    <source>
        <strain evidence="5 6">Berenice</strain>
    </source>
</reference>
<evidence type="ECO:0000313" key="5">
    <source>
        <dbReference type="EMBL" id="KAF5223051.1"/>
    </source>
</evidence>
<feature type="region of interest" description="Disordered" evidence="1">
    <location>
        <begin position="1261"/>
        <end position="1296"/>
    </location>
</feature>
<dbReference type="Gene3D" id="1.10.10.540">
    <property type="entry name" value="XPC-binding domain"/>
    <property type="match status" value="1"/>
</dbReference>
<accession>A0A7J6Y8G9</accession>
<proteinExistence type="predicted"/>
<dbReference type="Proteomes" id="UP000583944">
    <property type="component" value="Unassembled WGS sequence"/>
</dbReference>
<dbReference type="VEuPathDB" id="TriTrypDB:BCY84_16173"/>
<sequence>MYTYVLCVFLFVCLCDGRGASLCSFEPRVRLLPCNAACPIVWLFFPFFFLFVSGSSSPAAHIVYYSPISSAMRPASHFCSRSSPAETRTTVSGGARKLFAVHSKSLFSAPTFLLLLFRKLLLFFVFLVVWWGVCVFAGRILPCLVSVQQTVAGRHEKKKGEGAHHSHTHTHTLSLSLSISQISAIHYTYNRCLLTRGRGVLCSCGACSPSCPSGEMSQSGTPLAVELKTVSGRKCTVDPPFTVQRLVDAAVDQLHLKRSTIKLFVGRQLVYMWKPEDSEPNQRLRAQVTVPKGGSVLVAGKPVLREKTHPARAKGVDAPKGSPAADEAAEKKKPLLTPVASAADDGMYIRCGSSDRGLYRFLKPLVFMLGRRGLHHLFLVAKGQYGHLPESFQDHPVMVCIVEYVDRDPGRLKEILNTIQEEEPGLMRWIETHAEFFLNVINTPPQWRDDTSPIWLIRHAKKVYSAENTKKTDKSELVRALTPSYKQMELIPEDIADNEILLNEIGLPQDADSGEVNSNPDSSRTASLESIQSTAVMESSTKDLCPEEDSLFDITIQELQMVYRAWELAKERHGRAVGKLTDKKRLESELKSRVRDVHSTLMRAMESYILTPPSPASLKKLLLIGQHAWSESEQWFIEKGHVFNALDTALGRLLFNAGKELLMVRNSTHNQKKSNSSNSTSSPISEFQQFPALDLTIRWITANGPSILAHQLREYSLQQSVSIVMYSQTSCNQVYAYVVRDGDVKIAPIVVDEHADRELKELERLYEVMSQTYAPKDAMKMRRVIRSRWAGLLGKLYQRLLSPIEGFLPSPALKPHVPPSEVGQICIIDTWAPDHIPIPFPALWNPADGASCLLQWAVFKANRPWDLISSAEVPWSNPVANSPVITRVAAPIVVRPTMSVVEEPTCSRTNMVTYVNTSDIGCVSVGDKTRSRPLKGANKVEYGELWQNVPWEHWIQKALGTFHAGIPTYAFLKGKDSMQNGATALFIHEVVFAENESITSTRSSSPPDGKGKKVLTAREMPYNQSADLFVSHVVGRDSGVGIHRAALLPTFKVTGRDPAETYASFLKTLVATNDMTAAKAYRLAVLISWHTDCREEPWRSASLMLFNYGGTMNTLSFIYSEYCKKRYLKSLHIFRGGDANSNKDAEKQQNEAQLLRNQPSICNTADGCYVRKHGIDAIYEVVLHGLSIARPQGEVAILDNMIQCIENNRSTLEECVKRRREGKDVVQALDTSPAELVFAPSLNSDGGVSFVSPVREIVTAFRKGGEETGSSGLPTRDMRPRKGNQPPNSRRPPSDS</sequence>
<feature type="compositionally biased region" description="Polar residues" evidence="1">
    <location>
        <begin position="515"/>
        <end position="532"/>
    </location>
</feature>
<comment type="caution">
    <text evidence="5">The sequence shown here is derived from an EMBL/GenBank/DDBJ whole genome shotgun (WGS) entry which is preliminary data.</text>
</comment>
<dbReference type="InterPro" id="IPR036353">
    <property type="entry name" value="XPC-bd_sf"/>
</dbReference>
<keyword evidence="3" id="KW-0732">Signal</keyword>
<evidence type="ECO:0000313" key="6">
    <source>
        <dbReference type="Proteomes" id="UP000583944"/>
    </source>
</evidence>
<feature type="domain" description="XPC-binding" evidence="4">
    <location>
        <begin position="390"/>
        <end position="444"/>
    </location>
</feature>
<feature type="transmembrane region" description="Helical" evidence="2">
    <location>
        <begin position="120"/>
        <end position="141"/>
    </location>
</feature>
<dbReference type="Pfam" id="PF09280">
    <property type="entry name" value="XPC-binding"/>
    <property type="match status" value="1"/>
</dbReference>
<evidence type="ECO:0000256" key="2">
    <source>
        <dbReference type="SAM" id="Phobius"/>
    </source>
</evidence>
<dbReference type="InterPro" id="IPR015360">
    <property type="entry name" value="XPC-bd"/>
</dbReference>
<feature type="region of interest" description="Disordered" evidence="1">
    <location>
        <begin position="508"/>
        <end position="532"/>
    </location>
</feature>
<dbReference type="EMBL" id="JABDHM010000022">
    <property type="protein sequence ID" value="KAF5223051.1"/>
    <property type="molecule type" value="Genomic_DNA"/>
</dbReference>
<dbReference type="GO" id="GO:0043161">
    <property type="term" value="P:proteasome-mediated ubiquitin-dependent protein catabolic process"/>
    <property type="evidence" value="ECO:0007669"/>
    <property type="project" value="InterPro"/>
</dbReference>
<dbReference type="GO" id="GO:0006289">
    <property type="term" value="P:nucleotide-excision repair"/>
    <property type="evidence" value="ECO:0007669"/>
    <property type="project" value="InterPro"/>
</dbReference>
<name>A0A7J6Y8G9_TRYCR</name>
<keyword evidence="2" id="KW-0812">Transmembrane</keyword>
<feature type="transmembrane region" description="Helical" evidence="2">
    <location>
        <begin position="43"/>
        <end position="64"/>
    </location>
</feature>
<dbReference type="GO" id="GO:0003684">
    <property type="term" value="F:damaged DNA binding"/>
    <property type="evidence" value="ECO:0007669"/>
    <property type="project" value="InterPro"/>
</dbReference>
<evidence type="ECO:0000259" key="4">
    <source>
        <dbReference type="Pfam" id="PF09280"/>
    </source>
</evidence>